<dbReference type="EMBL" id="JACVVK020000008">
    <property type="protein sequence ID" value="KAK7506137.1"/>
    <property type="molecule type" value="Genomic_DNA"/>
</dbReference>
<protein>
    <submittedName>
        <fullName evidence="1">Uncharacterized protein</fullName>
    </submittedName>
</protein>
<dbReference type="AlphaFoldDB" id="A0ABD0M3D5"/>
<accession>A0ABD0M3D5</accession>
<reference evidence="1 2" key="1">
    <citation type="journal article" date="2023" name="Sci. Data">
        <title>Genome assembly of the Korean intertidal mud-creeper Batillaria attramentaria.</title>
        <authorList>
            <person name="Patra A.K."/>
            <person name="Ho P.T."/>
            <person name="Jun S."/>
            <person name="Lee S.J."/>
            <person name="Kim Y."/>
            <person name="Won Y.J."/>
        </authorList>
    </citation>
    <scope>NUCLEOTIDE SEQUENCE [LARGE SCALE GENOMIC DNA]</scope>
    <source>
        <strain evidence="1">Wonlab-2016</strain>
    </source>
</reference>
<organism evidence="1 2">
    <name type="scientific">Batillaria attramentaria</name>
    <dbReference type="NCBI Taxonomy" id="370345"/>
    <lineage>
        <taxon>Eukaryota</taxon>
        <taxon>Metazoa</taxon>
        <taxon>Spiralia</taxon>
        <taxon>Lophotrochozoa</taxon>
        <taxon>Mollusca</taxon>
        <taxon>Gastropoda</taxon>
        <taxon>Caenogastropoda</taxon>
        <taxon>Sorbeoconcha</taxon>
        <taxon>Cerithioidea</taxon>
        <taxon>Batillariidae</taxon>
        <taxon>Batillaria</taxon>
    </lineage>
</organism>
<keyword evidence="2" id="KW-1185">Reference proteome</keyword>
<comment type="caution">
    <text evidence="1">The sequence shown here is derived from an EMBL/GenBank/DDBJ whole genome shotgun (WGS) entry which is preliminary data.</text>
</comment>
<proteinExistence type="predicted"/>
<evidence type="ECO:0000313" key="1">
    <source>
        <dbReference type="EMBL" id="KAK7506137.1"/>
    </source>
</evidence>
<name>A0ABD0M3D5_9CAEN</name>
<sequence>MHIPKQSVYPCPPVSITLTTVVTPDEQKQKKKKPDMDTNGKQLLWKWASNSCLFFLSQPCYRLPSLARLPLEIGKRLQGYWRSCLTFKAAGKTWGRLDFAELPADP</sequence>
<gene>
    <name evidence="1" type="ORF">BaRGS_00002859</name>
</gene>
<dbReference type="Proteomes" id="UP001519460">
    <property type="component" value="Unassembled WGS sequence"/>
</dbReference>
<evidence type="ECO:0000313" key="2">
    <source>
        <dbReference type="Proteomes" id="UP001519460"/>
    </source>
</evidence>